<dbReference type="Proteomes" id="UP001165489">
    <property type="component" value="Unassembled WGS sequence"/>
</dbReference>
<dbReference type="RefSeq" id="WP_241348050.1">
    <property type="nucleotide sequence ID" value="NZ_JAKZGP010000022.1"/>
</dbReference>
<evidence type="ECO:0000313" key="1">
    <source>
        <dbReference type="EMBL" id="MCH7409725.1"/>
    </source>
</evidence>
<dbReference type="EMBL" id="JAKZGP010000022">
    <property type="protein sequence ID" value="MCH7409725.1"/>
    <property type="molecule type" value="Genomic_DNA"/>
</dbReference>
<keyword evidence="2" id="KW-1185">Reference proteome</keyword>
<protein>
    <submittedName>
        <fullName evidence="1">Uncharacterized protein</fullName>
    </submittedName>
</protein>
<organism evidence="1 2">
    <name type="scientific">Belliella filtrata</name>
    <dbReference type="NCBI Taxonomy" id="2923435"/>
    <lineage>
        <taxon>Bacteria</taxon>
        <taxon>Pseudomonadati</taxon>
        <taxon>Bacteroidota</taxon>
        <taxon>Cytophagia</taxon>
        <taxon>Cytophagales</taxon>
        <taxon>Cyclobacteriaceae</taxon>
        <taxon>Belliella</taxon>
    </lineage>
</organism>
<reference evidence="1" key="1">
    <citation type="submission" date="2022-03" db="EMBL/GenBank/DDBJ databases">
        <title>De novo assembled genomes of Belliella spp. (Cyclobacteriaceae) strains.</title>
        <authorList>
            <person name="Szabo A."/>
            <person name="Korponai K."/>
            <person name="Felfoldi T."/>
        </authorList>
    </citation>
    <scope>NUCLEOTIDE SEQUENCE</scope>
    <source>
        <strain evidence="1">DSM 111904</strain>
    </source>
</reference>
<proteinExistence type="predicted"/>
<accession>A0ABS9V0I4</accession>
<name>A0ABS9V0I4_9BACT</name>
<gene>
    <name evidence="1" type="ORF">MM239_09990</name>
</gene>
<sequence length="176" mass="18970">MILKARSGADYVFLSKSPGLLSLNDWIYPITGRIVFRGTSRTIVTNTSWSAQNDQSKFTAVFDPDPEQILTVNAPFKSTGFIIQSGTIIQTNCSIFSFNSNIAPTGPFGEFVLESGATLISNALTTSNPIIRLSGTRPVSLLYKNGANLILRGQTPYIEAASVLLEGTIVYGRSLG</sequence>
<comment type="caution">
    <text evidence="1">The sequence shown here is derived from an EMBL/GenBank/DDBJ whole genome shotgun (WGS) entry which is preliminary data.</text>
</comment>
<evidence type="ECO:0000313" key="2">
    <source>
        <dbReference type="Proteomes" id="UP001165489"/>
    </source>
</evidence>